<gene>
    <name evidence="2" type="ORF">J7T54_005824</name>
</gene>
<accession>A0A9Q0B8N7</accession>
<evidence type="ECO:0000313" key="3">
    <source>
        <dbReference type="Proteomes" id="UP001055219"/>
    </source>
</evidence>
<evidence type="ECO:0000313" key="2">
    <source>
        <dbReference type="EMBL" id="KAI6778037.1"/>
    </source>
</evidence>
<evidence type="ECO:0000256" key="1">
    <source>
        <dbReference type="SAM" id="MobiDB-lite"/>
    </source>
</evidence>
<dbReference type="GO" id="GO:0009116">
    <property type="term" value="P:nucleoside metabolic process"/>
    <property type="evidence" value="ECO:0007669"/>
    <property type="project" value="InterPro"/>
</dbReference>
<dbReference type="EMBL" id="JAGIXG020000085">
    <property type="protein sequence ID" value="KAI6778037.1"/>
    <property type="molecule type" value="Genomic_DNA"/>
</dbReference>
<feature type="region of interest" description="Disordered" evidence="1">
    <location>
        <begin position="101"/>
        <end position="120"/>
    </location>
</feature>
<dbReference type="Proteomes" id="UP001055219">
    <property type="component" value="Unassembled WGS sequence"/>
</dbReference>
<sequence>MGRDVGDGEFEITADAKIPARLLLSAVTTVRATHERDGSSRRVTSLLRTRLSSYSRPNKPDRLFQASYDHPSRTLTCDGCDPVKLQPRRVHVANEPKIHYGGIASGNSVMRNASKRDNIA</sequence>
<dbReference type="PANTHER" id="PTHR46082:SF11">
    <property type="entry name" value="AAA+ ATPASE DOMAIN-CONTAINING PROTEIN-RELATED"/>
    <property type="match status" value="1"/>
</dbReference>
<dbReference type="AlphaFoldDB" id="A0A9Q0B8N7"/>
<dbReference type="Gene3D" id="3.40.50.1580">
    <property type="entry name" value="Nucleoside phosphorylase domain"/>
    <property type="match status" value="1"/>
</dbReference>
<dbReference type="GeneID" id="75832307"/>
<name>A0A9Q0B8N7_9HYPO</name>
<reference evidence="2" key="2">
    <citation type="submission" date="2022-07" db="EMBL/GenBank/DDBJ databases">
        <authorList>
            <person name="Goncalves M.F.M."/>
            <person name="Hilario S."/>
            <person name="Van De Peer Y."/>
            <person name="Esteves A.C."/>
            <person name="Alves A."/>
        </authorList>
    </citation>
    <scope>NUCLEOTIDE SEQUENCE</scope>
    <source>
        <strain evidence="2">MUM 19.33</strain>
    </source>
</reference>
<reference evidence="2" key="1">
    <citation type="journal article" date="2021" name="J Fungi (Basel)">
        <title>Genomic and Metabolomic Analyses of the Marine Fungus Emericellopsis cladophorae: Insights into Saltwater Adaptability Mechanisms and Its Biosynthetic Potential.</title>
        <authorList>
            <person name="Goncalves M.F.M."/>
            <person name="Hilario S."/>
            <person name="Van de Peer Y."/>
            <person name="Esteves A.C."/>
            <person name="Alves A."/>
        </authorList>
    </citation>
    <scope>NUCLEOTIDE SEQUENCE</scope>
    <source>
        <strain evidence="2">MUM 19.33</strain>
    </source>
</reference>
<dbReference type="GO" id="GO:0003824">
    <property type="term" value="F:catalytic activity"/>
    <property type="evidence" value="ECO:0007669"/>
    <property type="project" value="InterPro"/>
</dbReference>
<dbReference type="InterPro" id="IPR035994">
    <property type="entry name" value="Nucleoside_phosphorylase_sf"/>
</dbReference>
<proteinExistence type="predicted"/>
<protein>
    <submittedName>
        <fullName evidence="2">Uncharacterized protein</fullName>
    </submittedName>
</protein>
<dbReference type="OrthoDB" id="20872at2759"/>
<organism evidence="2 3">
    <name type="scientific">Emericellopsis cladophorae</name>
    <dbReference type="NCBI Taxonomy" id="2686198"/>
    <lineage>
        <taxon>Eukaryota</taxon>
        <taxon>Fungi</taxon>
        <taxon>Dikarya</taxon>
        <taxon>Ascomycota</taxon>
        <taxon>Pezizomycotina</taxon>
        <taxon>Sordariomycetes</taxon>
        <taxon>Hypocreomycetidae</taxon>
        <taxon>Hypocreales</taxon>
        <taxon>Bionectriaceae</taxon>
        <taxon>Emericellopsis</taxon>
    </lineage>
</organism>
<dbReference type="InterPro" id="IPR053137">
    <property type="entry name" value="NLR-like"/>
</dbReference>
<dbReference type="RefSeq" id="XP_051358893.1">
    <property type="nucleotide sequence ID" value="XM_051510196.1"/>
</dbReference>
<keyword evidence="3" id="KW-1185">Reference proteome</keyword>
<dbReference type="PANTHER" id="PTHR46082">
    <property type="entry name" value="ATP/GTP-BINDING PROTEIN-RELATED"/>
    <property type="match status" value="1"/>
</dbReference>
<comment type="caution">
    <text evidence="2">The sequence shown here is derived from an EMBL/GenBank/DDBJ whole genome shotgun (WGS) entry which is preliminary data.</text>
</comment>